<reference evidence="3 4" key="1">
    <citation type="submission" date="2020-05" db="EMBL/GenBank/DDBJ databases">
        <title>Draft Genome Sequences of Sphingomonas sp. Isolated from the International Space Station.</title>
        <authorList>
            <person name="Bijlani S."/>
            <person name="Singh N.K."/>
            <person name="Mason C.E."/>
            <person name="Wang C.C."/>
            <person name="Venkateswaran K."/>
        </authorList>
    </citation>
    <scope>NUCLEOTIDE SEQUENCE [LARGE SCALE GENOMIC DNA]</scope>
    <source>
        <strain evidence="3 4">FKI-L5-BR-P1</strain>
    </source>
</reference>
<name>A0A7Y2PAB0_SPHPI</name>
<gene>
    <name evidence="3" type="ORF">HKX06_01785</name>
</gene>
<proteinExistence type="predicted"/>
<organism evidence="3 4">
    <name type="scientific">Sphingomonas paucimobilis</name>
    <name type="common">Pseudomonas paucimobilis</name>
    <dbReference type="NCBI Taxonomy" id="13689"/>
    <lineage>
        <taxon>Bacteria</taxon>
        <taxon>Pseudomonadati</taxon>
        <taxon>Pseudomonadota</taxon>
        <taxon>Alphaproteobacteria</taxon>
        <taxon>Sphingomonadales</taxon>
        <taxon>Sphingomonadaceae</taxon>
        <taxon>Sphingomonas</taxon>
    </lineage>
</organism>
<protein>
    <submittedName>
        <fullName evidence="3">Uncharacterized protein</fullName>
    </submittedName>
</protein>
<sequence length="143" mass="16934">MKKILHLFAVLGLSVAGVAATATLPASDAQAQSWRDGPRYDRDRDRRDWREDRGDRRGDRRDWRNDRRDGRGERRGWQDDRGWRGDRWQARREARVAREYDRARRTPGYVDPRSQGDYTNYTGRGSGYRPCTYVERNGRTVCR</sequence>
<accession>A0A7Y2PAB0</accession>
<evidence type="ECO:0000313" key="4">
    <source>
        <dbReference type="Proteomes" id="UP000550136"/>
    </source>
</evidence>
<feature type="region of interest" description="Disordered" evidence="1">
    <location>
        <begin position="26"/>
        <end position="122"/>
    </location>
</feature>
<feature type="signal peptide" evidence="2">
    <location>
        <begin position="1"/>
        <end position="19"/>
    </location>
</feature>
<evidence type="ECO:0000256" key="1">
    <source>
        <dbReference type="SAM" id="MobiDB-lite"/>
    </source>
</evidence>
<dbReference type="AlphaFoldDB" id="A0A7Y2PAB0"/>
<keyword evidence="2" id="KW-0732">Signal</keyword>
<comment type="caution">
    <text evidence="3">The sequence shown here is derived from an EMBL/GenBank/DDBJ whole genome shotgun (WGS) entry which is preliminary data.</text>
</comment>
<dbReference type="RefSeq" id="WP_170170581.1">
    <property type="nucleotide sequence ID" value="NZ_JABEOU010000006.1"/>
</dbReference>
<evidence type="ECO:0000256" key="2">
    <source>
        <dbReference type="SAM" id="SignalP"/>
    </source>
</evidence>
<feature type="chain" id="PRO_5030895056" evidence="2">
    <location>
        <begin position="20"/>
        <end position="143"/>
    </location>
</feature>
<dbReference type="Proteomes" id="UP000550136">
    <property type="component" value="Unassembled WGS sequence"/>
</dbReference>
<feature type="compositionally biased region" description="Basic and acidic residues" evidence="1">
    <location>
        <begin position="36"/>
        <end position="104"/>
    </location>
</feature>
<evidence type="ECO:0000313" key="3">
    <source>
        <dbReference type="EMBL" id="NNG56124.1"/>
    </source>
</evidence>
<dbReference type="EMBL" id="JABEOU010000006">
    <property type="protein sequence ID" value="NNG56124.1"/>
    <property type="molecule type" value="Genomic_DNA"/>
</dbReference>